<keyword evidence="2" id="KW-0805">Transcription regulation</keyword>
<dbReference type="SMART" id="SM00338">
    <property type="entry name" value="BRLZ"/>
    <property type="match status" value="1"/>
</dbReference>
<dbReference type="Gene3D" id="1.20.5.170">
    <property type="match status" value="1"/>
</dbReference>
<dbReference type="GeneID" id="116206767"/>
<dbReference type="GO" id="GO:0046982">
    <property type="term" value="F:protein heterodimerization activity"/>
    <property type="evidence" value="ECO:0007669"/>
    <property type="project" value="UniProtKB-ARBA"/>
</dbReference>
<comment type="caution">
    <text evidence="6">The sequence shown here is derived from an EMBL/GenBank/DDBJ whole genome shotgun (WGS) entry which is preliminary data.</text>
</comment>
<accession>A0A2I0K551</accession>
<comment type="subcellular location">
    <subcellularLocation>
        <location evidence="1">Nucleus</location>
    </subcellularLocation>
</comment>
<proteinExistence type="predicted"/>
<dbReference type="GO" id="GO:0005634">
    <property type="term" value="C:nucleus"/>
    <property type="evidence" value="ECO:0007669"/>
    <property type="project" value="UniProtKB-SubCell"/>
</dbReference>
<evidence type="ECO:0000256" key="4">
    <source>
        <dbReference type="ARBA" id="ARBA00023163"/>
    </source>
</evidence>
<organism evidence="6 7">
    <name type="scientific">Punica granatum</name>
    <name type="common">Pomegranate</name>
    <dbReference type="NCBI Taxonomy" id="22663"/>
    <lineage>
        <taxon>Eukaryota</taxon>
        <taxon>Viridiplantae</taxon>
        <taxon>Streptophyta</taxon>
        <taxon>Embryophyta</taxon>
        <taxon>Tracheophyta</taxon>
        <taxon>Spermatophyta</taxon>
        <taxon>Magnoliopsida</taxon>
        <taxon>eudicotyledons</taxon>
        <taxon>Gunneridae</taxon>
        <taxon>Pentapetalae</taxon>
        <taxon>rosids</taxon>
        <taxon>malvids</taxon>
        <taxon>Myrtales</taxon>
        <taxon>Lythraceae</taxon>
        <taxon>Punica</taxon>
    </lineage>
</organism>
<dbReference type="CDD" id="cd14702">
    <property type="entry name" value="bZIP_plant_GBF1"/>
    <property type="match status" value="1"/>
</dbReference>
<dbReference type="AlphaFoldDB" id="A0A2I0K551"/>
<dbReference type="GO" id="GO:0045893">
    <property type="term" value="P:positive regulation of DNA-templated transcription"/>
    <property type="evidence" value="ECO:0007669"/>
    <property type="project" value="TreeGrafter"/>
</dbReference>
<sequence>MISCSQGSSGSDASVDEKKRRRMISNRESARRSRMKKQKQLQDLTTEIGTLERQKNEIVQACSAKTQNHLVLRSENEALLAEKMALTNRLNNINSVVWKFNESGWSLRDRSEVQEPWQVHSPSQQIMTSCTDMFRI</sequence>
<dbReference type="InterPro" id="IPR046347">
    <property type="entry name" value="bZIP_sf"/>
</dbReference>
<dbReference type="STRING" id="22663.A0A2I0K551"/>
<dbReference type="SUPFAM" id="SSF57959">
    <property type="entry name" value="Leucine zipper domain"/>
    <property type="match status" value="1"/>
</dbReference>
<dbReference type="PROSITE" id="PS50217">
    <property type="entry name" value="BZIP"/>
    <property type="match status" value="1"/>
</dbReference>
<dbReference type="GO" id="GO:0000976">
    <property type="term" value="F:transcription cis-regulatory region binding"/>
    <property type="evidence" value="ECO:0007669"/>
    <property type="project" value="TreeGrafter"/>
</dbReference>
<dbReference type="OrthoDB" id="551672at2759"/>
<evidence type="ECO:0000256" key="3">
    <source>
        <dbReference type="ARBA" id="ARBA00023125"/>
    </source>
</evidence>
<dbReference type="Proteomes" id="UP000233551">
    <property type="component" value="Unassembled WGS sequence"/>
</dbReference>
<name>A0A2I0K551_PUNGR</name>
<protein>
    <submittedName>
        <fullName evidence="6">Uncharacterized protein</fullName>
    </submittedName>
</protein>
<gene>
    <name evidence="6" type="ORF">CRG98_015923</name>
</gene>
<keyword evidence="7" id="KW-1185">Reference proteome</keyword>
<evidence type="ECO:0000256" key="2">
    <source>
        <dbReference type="ARBA" id="ARBA00023015"/>
    </source>
</evidence>
<dbReference type="PANTHER" id="PTHR45764">
    <property type="entry name" value="BZIP TRANSCRIPTION FACTOR 44"/>
    <property type="match status" value="1"/>
</dbReference>
<evidence type="ECO:0000256" key="5">
    <source>
        <dbReference type="ARBA" id="ARBA00023242"/>
    </source>
</evidence>
<dbReference type="EMBL" id="PGOL01000874">
    <property type="protein sequence ID" value="PKI63674.1"/>
    <property type="molecule type" value="Genomic_DNA"/>
</dbReference>
<keyword evidence="5" id="KW-0539">Nucleus</keyword>
<dbReference type="PANTHER" id="PTHR45764:SF31">
    <property type="entry name" value="BASIC LEUCINE ZIPPER 1"/>
    <property type="match status" value="1"/>
</dbReference>
<dbReference type="PROSITE" id="PS00036">
    <property type="entry name" value="BZIP_BASIC"/>
    <property type="match status" value="1"/>
</dbReference>
<dbReference type="FunFam" id="1.20.5.170:FF:000020">
    <property type="entry name" value="BZIP transcription factor"/>
    <property type="match status" value="1"/>
</dbReference>
<evidence type="ECO:0000256" key="1">
    <source>
        <dbReference type="ARBA" id="ARBA00004123"/>
    </source>
</evidence>
<evidence type="ECO:0000313" key="6">
    <source>
        <dbReference type="EMBL" id="PKI63674.1"/>
    </source>
</evidence>
<keyword evidence="3" id="KW-0238">DNA-binding</keyword>
<keyword evidence="4" id="KW-0804">Transcription</keyword>
<dbReference type="GO" id="GO:0003700">
    <property type="term" value="F:DNA-binding transcription factor activity"/>
    <property type="evidence" value="ECO:0007669"/>
    <property type="project" value="InterPro"/>
</dbReference>
<dbReference type="InterPro" id="IPR045314">
    <property type="entry name" value="bZIP_plant_GBF1"/>
</dbReference>
<evidence type="ECO:0000313" key="7">
    <source>
        <dbReference type="Proteomes" id="UP000233551"/>
    </source>
</evidence>
<dbReference type="Pfam" id="PF07716">
    <property type="entry name" value="bZIP_2"/>
    <property type="match status" value="1"/>
</dbReference>
<dbReference type="InterPro" id="IPR004827">
    <property type="entry name" value="bZIP"/>
</dbReference>
<reference evidence="6 7" key="1">
    <citation type="submission" date="2017-11" db="EMBL/GenBank/DDBJ databases">
        <title>De-novo sequencing of pomegranate (Punica granatum L.) genome.</title>
        <authorList>
            <person name="Akparov Z."/>
            <person name="Amiraslanov A."/>
            <person name="Hajiyeva S."/>
            <person name="Abbasov M."/>
            <person name="Kaur K."/>
            <person name="Hamwieh A."/>
            <person name="Solovyev V."/>
            <person name="Salamov A."/>
            <person name="Braich B."/>
            <person name="Kosarev P."/>
            <person name="Mahmoud A."/>
            <person name="Hajiyev E."/>
            <person name="Babayeva S."/>
            <person name="Izzatullayeva V."/>
            <person name="Mammadov A."/>
            <person name="Mammadov A."/>
            <person name="Sharifova S."/>
            <person name="Ojaghi J."/>
            <person name="Eynullazada K."/>
            <person name="Bayramov B."/>
            <person name="Abdulazimova A."/>
            <person name="Shahmuradov I."/>
        </authorList>
    </citation>
    <scope>NUCLEOTIDE SEQUENCE [LARGE SCALE GENOMIC DNA]</scope>
    <source>
        <strain evidence="7">cv. AG2017</strain>
        <tissue evidence="6">Leaf</tissue>
    </source>
</reference>